<comment type="caution">
    <text evidence="1">The sequence shown here is derived from an EMBL/GenBank/DDBJ whole genome shotgun (WGS) entry which is preliminary data.</text>
</comment>
<dbReference type="AlphaFoldDB" id="A0A6G0YCB5"/>
<dbReference type="Proteomes" id="UP000478052">
    <property type="component" value="Unassembled WGS sequence"/>
</dbReference>
<dbReference type="OrthoDB" id="414982at2759"/>
<evidence type="ECO:0000313" key="2">
    <source>
        <dbReference type="Proteomes" id="UP000478052"/>
    </source>
</evidence>
<keyword evidence="2" id="KW-1185">Reference proteome</keyword>
<reference evidence="1 2" key="1">
    <citation type="submission" date="2019-08" db="EMBL/GenBank/DDBJ databases">
        <title>Whole genome of Aphis craccivora.</title>
        <authorList>
            <person name="Voronova N.V."/>
            <person name="Shulinski R.S."/>
            <person name="Bandarenka Y.V."/>
            <person name="Zhorov D.G."/>
            <person name="Warner D."/>
        </authorList>
    </citation>
    <scope>NUCLEOTIDE SEQUENCE [LARGE SCALE GENOMIC DNA]</scope>
    <source>
        <strain evidence="1">180601</strain>
        <tissue evidence="1">Whole Body</tissue>
    </source>
</reference>
<proteinExistence type="predicted"/>
<evidence type="ECO:0000313" key="1">
    <source>
        <dbReference type="EMBL" id="KAF0753069.1"/>
    </source>
</evidence>
<dbReference type="EMBL" id="VUJU01004845">
    <property type="protein sequence ID" value="KAF0753069.1"/>
    <property type="molecule type" value="Genomic_DNA"/>
</dbReference>
<gene>
    <name evidence="1" type="ORF">FWK35_00014278</name>
</gene>
<organism evidence="1 2">
    <name type="scientific">Aphis craccivora</name>
    <name type="common">Cowpea aphid</name>
    <dbReference type="NCBI Taxonomy" id="307492"/>
    <lineage>
        <taxon>Eukaryota</taxon>
        <taxon>Metazoa</taxon>
        <taxon>Ecdysozoa</taxon>
        <taxon>Arthropoda</taxon>
        <taxon>Hexapoda</taxon>
        <taxon>Insecta</taxon>
        <taxon>Pterygota</taxon>
        <taxon>Neoptera</taxon>
        <taxon>Paraneoptera</taxon>
        <taxon>Hemiptera</taxon>
        <taxon>Sternorrhyncha</taxon>
        <taxon>Aphidomorpha</taxon>
        <taxon>Aphidoidea</taxon>
        <taxon>Aphididae</taxon>
        <taxon>Aphidini</taxon>
        <taxon>Aphis</taxon>
        <taxon>Aphis</taxon>
    </lineage>
</organism>
<name>A0A6G0YCB5_APHCR</name>
<sequence>MRYMDTSNLQSDYRCFTTLRKRISGLFKDEANERTIFEFVELCTKSYAFDEEHKVSIRAKGVMRHVIKNHLTLDDHKRCLFASDTDDDIEDGQFDIELGVHASKLLVRDSARQVVERIHLDASSLAPPPQTPSSEQRAYEMYTPYRENVSIRSFKHQLYTVKTMKLSLNRTDDKRHILPDHVHTLTHGHYKIVLIFLKCK</sequence>
<protein>
    <submittedName>
        <fullName evidence="1">Uncharacterized protein</fullName>
    </submittedName>
</protein>
<accession>A0A6G0YCB5</accession>